<reference evidence="2" key="1">
    <citation type="submission" date="2015-10" db="EMBL/GenBank/DDBJ databases">
        <authorList>
            <person name="Luecker S."/>
            <person name="Luecker S."/>
        </authorList>
    </citation>
    <scope>NUCLEOTIDE SEQUENCE [LARGE SCALE GENOMIC DNA]</scope>
</reference>
<evidence type="ECO:0000313" key="1">
    <source>
        <dbReference type="EMBL" id="CUS35524.1"/>
    </source>
</evidence>
<name>A0A0S4LHQ1_9BACT</name>
<sequence length="160" mass="17711">MTPTEAAAALFNAMPPPLTVSQLEEYGVEASESTSAQIAREILSLNLYWILAAVDAHIPTKYRAAITEDLYESVRKAWWESGRCGVGTWDEYQSELRERHAHYARLVDQEGISPLGICAETASLIEEQGIISPEDRAKLLVLLIDYAPASEYGRLLEEAG</sequence>
<dbReference type="Proteomes" id="UP000198736">
    <property type="component" value="Unassembled WGS sequence"/>
</dbReference>
<protein>
    <submittedName>
        <fullName evidence="1">Uncharacterized protein</fullName>
    </submittedName>
</protein>
<dbReference type="RefSeq" id="WP_090896966.1">
    <property type="nucleotide sequence ID" value="NZ_CZPZ01000012.1"/>
</dbReference>
<dbReference type="AlphaFoldDB" id="A0A0S4LHQ1"/>
<keyword evidence="2" id="KW-1185">Reference proteome</keyword>
<dbReference type="EMBL" id="CZPZ01000012">
    <property type="protein sequence ID" value="CUS35524.1"/>
    <property type="molecule type" value="Genomic_DNA"/>
</dbReference>
<accession>A0A0S4LHQ1</accession>
<proteinExistence type="predicted"/>
<evidence type="ECO:0000313" key="2">
    <source>
        <dbReference type="Proteomes" id="UP000198736"/>
    </source>
</evidence>
<gene>
    <name evidence="1" type="ORF">COMA2_20313</name>
</gene>
<organism evidence="1 2">
    <name type="scientific">Candidatus Nitrospira nitrificans</name>
    <dbReference type="NCBI Taxonomy" id="1742973"/>
    <lineage>
        <taxon>Bacteria</taxon>
        <taxon>Pseudomonadati</taxon>
        <taxon>Nitrospirota</taxon>
        <taxon>Nitrospiria</taxon>
        <taxon>Nitrospirales</taxon>
        <taxon>Nitrospiraceae</taxon>
        <taxon>Nitrospira</taxon>
    </lineage>
</organism>
<dbReference type="OrthoDB" id="9795615at2"/>